<organism evidence="2 3">
    <name type="scientific">Prevotella veroralis F0319</name>
    <dbReference type="NCBI Taxonomy" id="649761"/>
    <lineage>
        <taxon>Bacteria</taxon>
        <taxon>Pseudomonadati</taxon>
        <taxon>Bacteroidota</taxon>
        <taxon>Bacteroidia</taxon>
        <taxon>Bacteroidales</taxon>
        <taxon>Prevotellaceae</taxon>
        <taxon>Prevotella</taxon>
    </lineage>
</organism>
<dbReference type="HOGENOM" id="CLU_3256062_0_0_10"/>
<dbReference type="AlphaFoldDB" id="C9MSD8"/>
<protein>
    <submittedName>
        <fullName evidence="2">Uncharacterized protein</fullName>
    </submittedName>
</protein>
<dbReference type="EMBL" id="ACVA01000063">
    <property type="protein sequence ID" value="EEX17593.1"/>
    <property type="molecule type" value="Genomic_DNA"/>
</dbReference>
<evidence type="ECO:0000256" key="1">
    <source>
        <dbReference type="SAM" id="Phobius"/>
    </source>
</evidence>
<evidence type="ECO:0000313" key="3">
    <source>
        <dbReference type="Proteomes" id="UP000003327"/>
    </source>
</evidence>
<gene>
    <name evidence="2" type="ORF">HMPREF0973_02557</name>
</gene>
<keyword evidence="1" id="KW-1133">Transmembrane helix</keyword>
<dbReference type="Proteomes" id="UP000003327">
    <property type="component" value="Unassembled WGS sequence"/>
</dbReference>
<evidence type="ECO:0000313" key="2">
    <source>
        <dbReference type="EMBL" id="EEX17593.1"/>
    </source>
</evidence>
<keyword evidence="1" id="KW-0472">Membrane</keyword>
<name>C9MSD8_9BACT</name>
<sequence length="42" mass="5097">MYLYLNIYLYLNSHLSAFLYNAIIYKYVSLLVALRLFVYVNK</sequence>
<proteinExistence type="predicted"/>
<keyword evidence="1" id="KW-0812">Transmembrane</keyword>
<comment type="caution">
    <text evidence="2">The sequence shown here is derived from an EMBL/GenBank/DDBJ whole genome shotgun (WGS) entry which is preliminary data.</text>
</comment>
<feature type="transmembrane region" description="Helical" evidence="1">
    <location>
        <begin position="20"/>
        <end position="40"/>
    </location>
</feature>
<reference evidence="2 3" key="1">
    <citation type="submission" date="2009-09" db="EMBL/GenBank/DDBJ databases">
        <authorList>
            <person name="Weinstock G."/>
            <person name="Sodergren E."/>
            <person name="Clifton S."/>
            <person name="Fulton L."/>
            <person name="Fulton B."/>
            <person name="Courtney L."/>
            <person name="Fronick C."/>
            <person name="Harrison M."/>
            <person name="Strong C."/>
            <person name="Farmer C."/>
            <person name="Delahaunty K."/>
            <person name="Markovic C."/>
            <person name="Hall O."/>
            <person name="Minx P."/>
            <person name="Tomlinson C."/>
            <person name="Mitreva M."/>
            <person name="Nelson J."/>
            <person name="Hou S."/>
            <person name="Wollam A."/>
            <person name="Pepin K.H."/>
            <person name="Johnson M."/>
            <person name="Bhonagiri V."/>
            <person name="Nash W.E."/>
            <person name="Warren W."/>
            <person name="Chinwalla A."/>
            <person name="Mardis E.R."/>
            <person name="Wilson R.K."/>
        </authorList>
    </citation>
    <scope>NUCLEOTIDE SEQUENCE [LARGE SCALE GENOMIC DNA]</scope>
    <source>
        <strain evidence="2 3">F0319</strain>
    </source>
</reference>
<accession>C9MSD8</accession>
<keyword evidence="3" id="KW-1185">Reference proteome</keyword>